<dbReference type="OrthoDB" id="7003764at2"/>
<dbReference type="EMBL" id="CP034036">
    <property type="protein sequence ID" value="QCR04410.1"/>
    <property type="molecule type" value="Genomic_DNA"/>
</dbReference>
<dbReference type="PANTHER" id="PTHR43537">
    <property type="entry name" value="TRANSCRIPTIONAL REGULATOR, GNTR FAMILY"/>
    <property type="match status" value="1"/>
</dbReference>
<evidence type="ECO:0000313" key="7">
    <source>
        <dbReference type="Proteomes" id="UP000295985"/>
    </source>
</evidence>
<evidence type="ECO:0000256" key="2">
    <source>
        <dbReference type="ARBA" id="ARBA00023125"/>
    </source>
</evidence>
<name>A0A2U1UIB2_9GAMM</name>
<dbReference type="AlphaFoldDB" id="A0A2U1UIB2"/>
<dbReference type="SMART" id="SM00895">
    <property type="entry name" value="FCD"/>
    <property type="match status" value="1"/>
</dbReference>
<dbReference type="Proteomes" id="UP000295985">
    <property type="component" value="Unassembled WGS sequence"/>
</dbReference>
<dbReference type="EMBL" id="QDKK01000038">
    <property type="protein sequence ID" value="PWC21409.1"/>
    <property type="molecule type" value="Genomic_DNA"/>
</dbReference>
<evidence type="ECO:0000256" key="3">
    <source>
        <dbReference type="ARBA" id="ARBA00023163"/>
    </source>
</evidence>
<dbReference type="InterPro" id="IPR036388">
    <property type="entry name" value="WH-like_DNA-bd_sf"/>
</dbReference>
<dbReference type="SUPFAM" id="SSF46785">
    <property type="entry name" value="Winged helix' DNA-binding domain"/>
    <property type="match status" value="1"/>
</dbReference>
<feature type="domain" description="HTH gntR-type" evidence="4">
    <location>
        <begin position="11"/>
        <end position="78"/>
    </location>
</feature>
<reference evidence="6 8" key="2">
    <citation type="submission" date="2018-11" db="EMBL/GenBank/DDBJ databases">
        <title>Genome sequences of Brenneria nigrifluens and Brenneria rubrifaciens.</title>
        <authorList>
            <person name="Poret-Peterson A.T."/>
            <person name="McClean A.E."/>
            <person name="Kluepfel D.A."/>
        </authorList>
    </citation>
    <scope>NUCLEOTIDE SEQUENCE [LARGE SCALE GENOMIC DNA]</scope>
    <source>
        <strain evidence="6 8">ATCC 13028</strain>
    </source>
</reference>
<keyword evidence="2" id="KW-0238">DNA-binding</keyword>
<dbReference type="GO" id="GO:0003700">
    <property type="term" value="F:DNA-binding transcription factor activity"/>
    <property type="evidence" value="ECO:0007669"/>
    <property type="project" value="InterPro"/>
</dbReference>
<dbReference type="Gene3D" id="1.20.120.530">
    <property type="entry name" value="GntR ligand-binding domain-like"/>
    <property type="match status" value="1"/>
</dbReference>
<dbReference type="GO" id="GO:0003677">
    <property type="term" value="F:DNA binding"/>
    <property type="evidence" value="ECO:0007669"/>
    <property type="project" value="UniProtKB-KW"/>
</dbReference>
<dbReference type="InterPro" id="IPR011711">
    <property type="entry name" value="GntR_C"/>
</dbReference>
<dbReference type="Pfam" id="PF00392">
    <property type="entry name" value="GntR"/>
    <property type="match status" value="1"/>
</dbReference>
<evidence type="ECO:0000256" key="1">
    <source>
        <dbReference type="ARBA" id="ARBA00023015"/>
    </source>
</evidence>
<dbReference type="InterPro" id="IPR036390">
    <property type="entry name" value="WH_DNA-bd_sf"/>
</dbReference>
<dbReference type="PANTHER" id="PTHR43537:SF39">
    <property type="entry name" value="HTH-TYPE TRANSCRIPTIONAL REGULATOR MCBR"/>
    <property type="match status" value="1"/>
</dbReference>
<accession>A0A2U1UIB2</accession>
<reference evidence="5 7" key="1">
    <citation type="submission" date="2018-04" db="EMBL/GenBank/DDBJ databases">
        <title>Brenneria corticis sp.nov.</title>
        <authorList>
            <person name="Li Y."/>
        </authorList>
    </citation>
    <scope>NUCLEOTIDE SEQUENCE [LARGE SCALE GENOMIC DNA]</scope>
    <source>
        <strain evidence="5 7">LMG 2694</strain>
    </source>
</reference>
<dbReference type="Proteomes" id="UP000303847">
    <property type="component" value="Chromosome"/>
</dbReference>
<keyword evidence="1" id="KW-0805">Transcription regulation</keyword>
<sequence>MNYPIGQINHSYLGSSVYTMLREALITGQLKPDDRLRIRELAAQVGTSVTPVRDAILQLAKEQALVLKTPRDIRVPQLTDDQFKEIRTLRLALEGTGAERAAAHITPKMLGQIEENIRQNRLAIDEKNLREALRLNSEFHLFLAQAGRMPLLTQFIGSLWMRTGPLIAQAYAHFSVQMAIEHHEDVLAALRQHDAGAARQAIQSDILDGSETMLAFIAVDQQAVADQQR</sequence>
<dbReference type="InterPro" id="IPR008920">
    <property type="entry name" value="TF_FadR/GntR_C"/>
</dbReference>
<dbReference type="SUPFAM" id="SSF48008">
    <property type="entry name" value="GntR ligand-binding domain-like"/>
    <property type="match status" value="1"/>
</dbReference>
<organism evidence="5 7">
    <name type="scientific">Brenneria nigrifluens DSM 30175 = ATCC 13028</name>
    <dbReference type="NCBI Taxonomy" id="1121120"/>
    <lineage>
        <taxon>Bacteria</taxon>
        <taxon>Pseudomonadati</taxon>
        <taxon>Pseudomonadota</taxon>
        <taxon>Gammaproteobacteria</taxon>
        <taxon>Enterobacterales</taxon>
        <taxon>Pectobacteriaceae</taxon>
        <taxon>Brenneria</taxon>
    </lineage>
</organism>
<evidence type="ECO:0000259" key="4">
    <source>
        <dbReference type="PROSITE" id="PS50949"/>
    </source>
</evidence>
<keyword evidence="8" id="KW-1185">Reference proteome</keyword>
<evidence type="ECO:0000313" key="5">
    <source>
        <dbReference type="EMBL" id="PWC21409.1"/>
    </source>
</evidence>
<evidence type="ECO:0000313" key="6">
    <source>
        <dbReference type="EMBL" id="QCR04410.1"/>
    </source>
</evidence>
<evidence type="ECO:0000313" key="8">
    <source>
        <dbReference type="Proteomes" id="UP000303847"/>
    </source>
</evidence>
<dbReference type="SMART" id="SM00345">
    <property type="entry name" value="HTH_GNTR"/>
    <property type="match status" value="1"/>
</dbReference>
<dbReference type="InterPro" id="IPR000524">
    <property type="entry name" value="Tscrpt_reg_HTH_GntR"/>
</dbReference>
<protein>
    <submittedName>
        <fullName evidence="5">GntR family transcriptional regulator</fullName>
    </submittedName>
</protein>
<dbReference type="Gene3D" id="1.10.10.10">
    <property type="entry name" value="Winged helix-like DNA-binding domain superfamily/Winged helix DNA-binding domain"/>
    <property type="match status" value="1"/>
</dbReference>
<proteinExistence type="predicted"/>
<gene>
    <name evidence="5" type="ORF">DDT54_18875</name>
    <name evidence="6" type="ORF">EH206_09635</name>
</gene>
<dbReference type="Pfam" id="PF07729">
    <property type="entry name" value="FCD"/>
    <property type="match status" value="1"/>
</dbReference>
<dbReference type="RefSeq" id="WP_009112575.1">
    <property type="nucleotide sequence ID" value="NZ_CP034036.1"/>
</dbReference>
<dbReference type="PROSITE" id="PS50949">
    <property type="entry name" value="HTH_GNTR"/>
    <property type="match status" value="1"/>
</dbReference>
<keyword evidence="3" id="KW-0804">Transcription</keyword>